<evidence type="ECO:0000256" key="1">
    <source>
        <dbReference type="RuleBase" id="RU363097"/>
    </source>
</evidence>
<keyword evidence="1" id="KW-0443">Lipid metabolism</keyword>
<dbReference type="GO" id="GO:0102965">
    <property type="term" value="F:alcohol-forming long-chain fatty acyl-CoA reductase activity"/>
    <property type="evidence" value="ECO:0007669"/>
    <property type="project" value="UniProtKB-EC"/>
</dbReference>
<dbReference type="EMBL" id="GL441227">
    <property type="protein sequence ID" value="EFN65010.1"/>
    <property type="molecule type" value="Genomic_DNA"/>
</dbReference>
<accession>E2ANI1</accession>
<comment type="function">
    <text evidence="1">Catalyzes the reduction of fatty acyl-CoA to fatty alcohols.</text>
</comment>
<dbReference type="GO" id="GO:0005777">
    <property type="term" value="C:peroxisome"/>
    <property type="evidence" value="ECO:0007669"/>
    <property type="project" value="TreeGrafter"/>
</dbReference>
<reference evidence="3 4" key="1">
    <citation type="journal article" date="2010" name="Science">
        <title>Genomic comparison of the ants Camponotus floridanus and Harpegnathos saltator.</title>
        <authorList>
            <person name="Bonasio R."/>
            <person name="Zhang G."/>
            <person name="Ye C."/>
            <person name="Mutti N.S."/>
            <person name="Fang X."/>
            <person name="Qin N."/>
            <person name="Donahue G."/>
            <person name="Yang P."/>
            <person name="Li Q."/>
            <person name="Li C."/>
            <person name="Zhang P."/>
            <person name="Huang Z."/>
            <person name="Berger S.L."/>
            <person name="Reinberg D."/>
            <person name="Wang J."/>
            <person name="Liebig J."/>
        </authorList>
    </citation>
    <scope>NUCLEOTIDE SEQUENCE [LARGE SCALE GENOMIC DNA]</scope>
    <source>
        <strain evidence="4">C129</strain>
    </source>
</reference>
<dbReference type="GO" id="GO:0035336">
    <property type="term" value="P:long-chain fatty-acyl-CoA metabolic process"/>
    <property type="evidence" value="ECO:0007669"/>
    <property type="project" value="TreeGrafter"/>
</dbReference>
<keyword evidence="4" id="KW-1185">Reference proteome</keyword>
<comment type="similarity">
    <text evidence="1">Belongs to the fatty acyl-CoA reductase family.</text>
</comment>
<evidence type="ECO:0000259" key="2">
    <source>
        <dbReference type="Pfam" id="PF07993"/>
    </source>
</evidence>
<comment type="catalytic activity">
    <reaction evidence="1">
        <text>a long-chain fatty acyl-CoA + 2 NADPH + 2 H(+) = a long-chain primary fatty alcohol + 2 NADP(+) + CoA</text>
        <dbReference type="Rhea" id="RHEA:52716"/>
        <dbReference type="ChEBI" id="CHEBI:15378"/>
        <dbReference type="ChEBI" id="CHEBI:57287"/>
        <dbReference type="ChEBI" id="CHEBI:57783"/>
        <dbReference type="ChEBI" id="CHEBI:58349"/>
        <dbReference type="ChEBI" id="CHEBI:77396"/>
        <dbReference type="ChEBI" id="CHEBI:83139"/>
        <dbReference type="EC" id="1.2.1.84"/>
    </reaction>
</comment>
<gene>
    <name evidence="3" type="ORF">EAG_05775</name>
</gene>
<dbReference type="Pfam" id="PF07993">
    <property type="entry name" value="NAD_binding_4"/>
    <property type="match status" value="1"/>
</dbReference>
<protein>
    <recommendedName>
        <fullName evidence="1">Fatty acyl-CoA reductase</fullName>
        <ecNumber evidence="1">1.2.1.84</ecNumber>
    </recommendedName>
</protein>
<keyword evidence="1" id="KW-0560">Oxidoreductase</keyword>
<dbReference type="GO" id="GO:0080019">
    <property type="term" value="F:alcohol-forming very long-chain fatty acyl-CoA reductase activity"/>
    <property type="evidence" value="ECO:0007669"/>
    <property type="project" value="InterPro"/>
</dbReference>
<dbReference type="Proteomes" id="UP000000311">
    <property type="component" value="Unassembled WGS sequence"/>
</dbReference>
<dbReference type="OMA" id="THTHIAE"/>
<sequence>ISAFYAGRSVLISGCTGFLSKVLCKKLLRSLSCPNTHTHIAEIFVLIRPKKQLNVNDR</sequence>
<dbReference type="Gene3D" id="3.40.50.720">
    <property type="entry name" value="NAD(P)-binding Rossmann-like Domain"/>
    <property type="match status" value="1"/>
</dbReference>
<dbReference type="InterPro" id="IPR026055">
    <property type="entry name" value="FAR"/>
</dbReference>
<feature type="non-terminal residue" evidence="3">
    <location>
        <position position="1"/>
    </location>
</feature>
<dbReference type="InParanoid" id="E2ANI1"/>
<keyword evidence="1" id="KW-0444">Lipid biosynthesis</keyword>
<name>E2ANI1_CAMFO</name>
<feature type="non-terminal residue" evidence="3">
    <location>
        <position position="58"/>
    </location>
</feature>
<dbReference type="EC" id="1.2.1.84" evidence="1"/>
<keyword evidence="1" id="KW-0521">NADP</keyword>
<feature type="domain" description="Thioester reductase (TE)" evidence="2">
    <location>
        <begin position="12"/>
        <end position="58"/>
    </location>
</feature>
<proteinExistence type="inferred from homology"/>
<dbReference type="PANTHER" id="PTHR11011">
    <property type="entry name" value="MALE STERILITY PROTEIN 2-RELATED"/>
    <property type="match status" value="1"/>
</dbReference>
<organism evidence="4">
    <name type="scientific">Camponotus floridanus</name>
    <name type="common">Florida carpenter ant</name>
    <dbReference type="NCBI Taxonomy" id="104421"/>
    <lineage>
        <taxon>Eukaryota</taxon>
        <taxon>Metazoa</taxon>
        <taxon>Ecdysozoa</taxon>
        <taxon>Arthropoda</taxon>
        <taxon>Hexapoda</taxon>
        <taxon>Insecta</taxon>
        <taxon>Pterygota</taxon>
        <taxon>Neoptera</taxon>
        <taxon>Endopterygota</taxon>
        <taxon>Hymenoptera</taxon>
        <taxon>Apocrita</taxon>
        <taxon>Aculeata</taxon>
        <taxon>Formicoidea</taxon>
        <taxon>Formicidae</taxon>
        <taxon>Formicinae</taxon>
        <taxon>Camponotus</taxon>
    </lineage>
</organism>
<dbReference type="AlphaFoldDB" id="E2ANI1"/>
<evidence type="ECO:0000313" key="3">
    <source>
        <dbReference type="EMBL" id="EFN65010.1"/>
    </source>
</evidence>
<dbReference type="InterPro" id="IPR013120">
    <property type="entry name" value="FAR_NAD-bd"/>
</dbReference>
<dbReference type="PANTHER" id="PTHR11011:SF45">
    <property type="entry name" value="FATTY ACYL-COA REDUCTASE CG8306-RELATED"/>
    <property type="match status" value="1"/>
</dbReference>
<evidence type="ECO:0000313" key="4">
    <source>
        <dbReference type="Proteomes" id="UP000000311"/>
    </source>
</evidence>